<keyword evidence="4 7" id="KW-0574">Periplasm</keyword>
<dbReference type="InterPro" id="IPR033954">
    <property type="entry name" value="DiS-bond_Isoase_DsbC/G"/>
</dbReference>
<keyword evidence="3 7" id="KW-0732">Signal</keyword>
<comment type="function">
    <text evidence="7">Required for disulfide bond formation in some periplasmic proteins. Acts by transferring its disulfide bond to other proteins and is reduced in the process.</text>
</comment>
<evidence type="ECO:0000256" key="3">
    <source>
        <dbReference type="ARBA" id="ARBA00022729"/>
    </source>
</evidence>
<dbReference type="InterPro" id="IPR018950">
    <property type="entry name" value="DiS-bond_isomerase_DsbC/G_N"/>
</dbReference>
<dbReference type="Gene3D" id="3.10.450.70">
    <property type="entry name" value="Disulphide bond isomerase, DsbC/G, N-terminal"/>
    <property type="match status" value="1"/>
</dbReference>
<accession>A0A263HGU9</accession>
<comment type="similarity">
    <text evidence="2 7">Belongs to the thioredoxin family. DsbC subfamily.</text>
</comment>
<dbReference type="Proteomes" id="UP000254507">
    <property type="component" value="Unassembled WGS sequence"/>
</dbReference>
<dbReference type="Gene3D" id="3.40.30.10">
    <property type="entry name" value="Glutaredoxin"/>
    <property type="match status" value="1"/>
</dbReference>
<feature type="domain" description="Thioredoxin-like fold" evidence="9">
    <location>
        <begin position="102"/>
        <end position="225"/>
    </location>
</feature>
<keyword evidence="6 7" id="KW-0676">Redox-active center</keyword>
<reference evidence="10 12" key="1">
    <citation type="submission" date="2017-07" db="EMBL/GenBank/DDBJ databases">
        <title>Virulence factors identified in Actinobacillus seminis.</title>
        <authorList>
            <person name="Negrete-Abascal E."/>
            <person name="Vaca-Pacheco S."/>
            <person name="Montes-Garcia F."/>
            <person name="Leyto-Gil A.M."/>
            <person name="Fragoso-Garcia E."/>
            <person name="Carvente-Garcia R."/>
            <person name="Perez-Agueros S."/>
            <person name="Castelan-Sanchez H.G."/>
            <person name="Garcia-Molina A."/>
            <person name="Villamar T.E."/>
            <person name="Vazquez-Cruz C."/>
        </authorList>
    </citation>
    <scope>NUCLEOTIDE SEQUENCE [LARGE SCALE GENOMIC DNA]</scope>
    <source>
        <strain evidence="10 12">ATCC 15768</strain>
    </source>
</reference>
<keyword evidence="5" id="KW-1015">Disulfide bond</keyword>
<dbReference type="InterPro" id="IPR012336">
    <property type="entry name" value="Thioredoxin-like_fold"/>
</dbReference>
<dbReference type="CDD" id="cd03020">
    <property type="entry name" value="DsbA_DsbC_DsbG"/>
    <property type="match status" value="1"/>
</dbReference>
<sequence>MKKIMTALSLAVMSISALANEAAISAQFKKLGASSVEVKPSPIANLKTVVTDNGIFYASQDGKYILQGKLFELTDKGPVDISNVLLMDKLNSHKNEMIVYPAKNEKHIVTIFTDITCPYCQKLHRQMKEYNDLGITIRYLAFPRTGLNSNTAKQMEAIWGAKDSAFAFNEYDKGNAQLQLKTPNIVKKHYELGLQFDVRGTPSIVTEKGAVFGGYLEPKALLAALEE</sequence>
<name>A0A263HGU9_9PAST</name>
<dbReference type="SUPFAM" id="SSF54423">
    <property type="entry name" value="DsbC/DsbG N-terminal domain-like"/>
    <property type="match status" value="1"/>
</dbReference>
<dbReference type="AlphaFoldDB" id="A0A263HGU9"/>
<dbReference type="InterPro" id="IPR051470">
    <property type="entry name" value="Thiol:disulfide_interchange"/>
</dbReference>
<dbReference type="PANTHER" id="PTHR35272:SF3">
    <property type="entry name" value="THIOL:DISULFIDE INTERCHANGE PROTEIN DSBC"/>
    <property type="match status" value="1"/>
</dbReference>
<dbReference type="InterPro" id="IPR036249">
    <property type="entry name" value="Thioredoxin-like_sf"/>
</dbReference>
<evidence type="ECO:0000259" key="9">
    <source>
        <dbReference type="Pfam" id="PF13098"/>
    </source>
</evidence>
<evidence type="ECO:0000256" key="1">
    <source>
        <dbReference type="ARBA" id="ARBA00004418"/>
    </source>
</evidence>
<feature type="chain" id="PRO_5036529686" description="Thiol:disulfide interchange protein" evidence="7">
    <location>
        <begin position="20"/>
        <end position="227"/>
    </location>
</feature>
<evidence type="ECO:0000313" key="11">
    <source>
        <dbReference type="EMBL" id="SUU34716.1"/>
    </source>
</evidence>
<dbReference type="FunCoup" id="A0A263HGU9">
    <property type="interactions" value="104"/>
</dbReference>
<evidence type="ECO:0000256" key="7">
    <source>
        <dbReference type="RuleBase" id="RU364038"/>
    </source>
</evidence>
<evidence type="ECO:0000256" key="2">
    <source>
        <dbReference type="ARBA" id="ARBA00009813"/>
    </source>
</evidence>
<dbReference type="InParanoid" id="A0A263HGU9"/>
<organism evidence="11 13">
    <name type="scientific">Actinobacillus seminis</name>
    <dbReference type="NCBI Taxonomy" id="722"/>
    <lineage>
        <taxon>Bacteria</taxon>
        <taxon>Pseudomonadati</taxon>
        <taxon>Pseudomonadota</taxon>
        <taxon>Gammaproteobacteria</taxon>
        <taxon>Pasteurellales</taxon>
        <taxon>Pasteurellaceae</taxon>
        <taxon>Actinobacillus</taxon>
    </lineage>
</organism>
<dbReference type="Pfam" id="PF10411">
    <property type="entry name" value="DsbC_N"/>
    <property type="match status" value="1"/>
</dbReference>
<protein>
    <recommendedName>
        <fullName evidence="7">Thiol:disulfide interchange protein</fullName>
    </recommendedName>
</protein>
<dbReference type="OrthoDB" id="12976at2"/>
<dbReference type="InterPro" id="IPR017937">
    <property type="entry name" value="Thioredoxin_CS"/>
</dbReference>
<dbReference type="NCBIfam" id="NF008129">
    <property type="entry name" value="PRK10877.1"/>
    <property type="match status" value="1"/>
</dbReference>
<evidence type="ECO:0000313" key="10">
    <source>
        <dbReference type="EMBL" id="OZN25806.1"/>
    </source>
</evidence>
<evidence type="ECO:0000256" key="6">
    <source>
        <dbReference type="ARBA" id="ARBA00023284"/>
    </source>
</evidence>
<dbReference type="RefSeq" id="WP_094945437.1">
    <property type="nucleotide sequence ID" value="NZ_JBMHIA010000007.1"/>
</dbReference>
<reference evidence="11 13" key="2">
    <citation type="submission" date="2018-06" db="EMBL/GenBank/DDBJ databases">
        <authorList>
            <consortium name="Pathogen Informatics"/>
            <person name="Doyle S."/>
        </authorList>
    </citation>
    <scope>NUCLEOTIDE SEQUENCE [LARGE SCALE GENOMIC DNA]</scope>
    <source>
        <strain evidence="11 13">NCTC10851</strain>
    </source>
</reference>
<dbReference type="EMBL" id="NLFK01000001">
    <property type="protein sequence ID" value="OZN25806.1"/>
    <property type="molecule type" value="Genomic_DNA"/>
</dbReference>
<proteinExistence type="inferred from homology"/>
<dbReference type="GO" id="GO:0016853">
    <property type="term" value="F:isomerase activity"/>
    <property type="evidence" value="ECO:0007669"/>
    <property type="project" value="UniProtKB-KW"/>
</dbReference>
<gene>
    <name evidence="11" type="primary">dsbC</name>
    <name evidence="10" type="ORF">CFY87_00930</name>
    <name evidence="11" type="ORF">NCTC10851_00529</name>
</gene>
<feature type="signal peptide" evidence="7">
    <location>
        <begin position="1"/>
        <end position="19"/>
    </location>
</feature>
<feature type="domain" description="Disulphide bond isomerase DsbC/G N-terminal" evidence="8">
    <location>
        <begin position="16"/>
        <end position="76"/>
    </location>
</feature>
<dbReference type="GO" id="GO:0042597">
    <property type="term" value="C:periplasmic space"/>
    <property type="evidence" value="ECO:0007669"/>
    <property type="project" value="UniProtKB-SubCell"/>
</dbReference>
<dbReference type="InterPro" id="IPR009094">
    <property type="entry name" value="DiS-bond_isomerase_DsbC/G_N_sf"/>
</dbReference>
<dbReference type="Pfam" id="PF13098">
    <property type="entry name" value="Thioredoxin_2"/>
    <property type="match status" value="1"/>
</dbReference>
<dbReference type="EMBL" id="UFSB01000001">
    <property type="protein sequence ID" value="SUU34716.1"/>
    <property type="molecule type" value="Genomic_DNA"/>
</dbReference>
<evidence type="ECO:0000259" key="8">
    <source>
        <dbReference type="Pfam" id="PF10411"/>
    </source>
</evidence>
<dbReference type="Proteomes" id="UP000215738">
    <property type="component" value="Unassembled WGS sequence"/>
</dbReference>
<dbReference type="SUPFAM" id="SSF52833">
    <property type="entry name" value="Thioredoxin-like"/>
    <property type="match status" value="1"/>
</dbReference>
<dbReference type="PANTHER" id="PTHR35272">
    <property type="entry name" value="THIOL:DISULFIDE INTERCHANGE PROTEIN DSBC-RELATED"/>
    <property type="match status" value="1"/>
</dbReference>
<evidence type="ECO:0000256" key="5">
    <source>
        <dbReference type="ARBA" id="ARBA00023157"/>
    </source>
</evidence>
<evidence type="ECO:0000256" key="4">
    <source>
        <dbReference type="ARBA" id="ARBA00022764"/>
    </source>
</evidence>
<keyword evidence="10" id="KW-0413">Isomerase</keyword>
<evidence type="ECO:0000313" key="13">
    <source>
        <dbReference type="Proteomes" id="UP000254507"/>
    </source>
</evidence>
<dbReference type="PROSITE" id="PS00194">
    <property type="entry name" value="THIOREDOXIN_1"/>
    <property type="match status" value="1"/>
</dbReference>
<evidence type="ECO:0000313" key="12">
    <source>
        <dbReference type="Proteomes" id="UP000215738"/>
    </source>
</evidence>
<keyword evidence="12" id="KW-1185">Reference proteome</keyword>
<comment type="subcellular location">
    <subcellularLocation>
        <location evidence="1 7">Periplasm</location>
    </subcellularLocation>
</comment>